<reference evidence="2" key="1">
    <citation type="submission" date="2020-06" db="EMBL/GenBank/DDBJ databases">
        <title>WGS assembly of Ceratodon purpureus strain R40.</title>
        <authorList>
            <person name="Carey S.B."/>
            <person name="Jenkins J."/>
            <person name="Shu S."/>
            <person name="Lovell J.T."/>
            <person name="Sreedasyam A."/>
            <person name="Maumus F."/>
            <person name="Tiley G.P."/>
            <person name="Fernandez-Pozo N."/>
            <person name="Barry K."/>
            <person name="Chen C."/>
            <person name="Wang M."/>
            <person name="Lipzen A."/>
            <person name="Daum C."/>
            <person name="Saski C.A."/>
            <person name="Payton A.C."/>
            <person name="Mcbreen J.C."/>
            <person name="Conrad R.E."/>
            <person name="Kollar L.M."/>
            <person name="Olsson S."/>
            <person name="Huttunen S."/>
            <person name="Landis J.B."/>
            <person name="Wickett N.J."/>
            <person name="Johnson M.G."/>
            <person name="Rensing S.A."/>
            <person name="Grimwood J."/>
            <person name="Schmutz J."/>
            <person name="Mcdaniel S.F."/>
        </authorList>
    </citation>
    <scope>NUCLEOTIDE SEQUENCE</scope>
    <source>
        <strain evidence="2">R40</strain>
    </source>
</reference>
<organism evidence="2 3">
    <name type="scientific">Ceratodon purpureus</name>
    <name type="common">Fire moss</name>
    <name type="synonym">Dicranum purpureum</name>
    <dbReference type="NCBI Taxonomy" id="3225"/>
    <lineage>
        <taxon>Eukaryota</taxon>
        <taxon>Viridiplantae</taxon>
        <taxon>Streptophyta</taxon>
        <taxon>Embryophyta</taxon>
        <taxon>Bryophyta</taxon>
        <taxon>Bryophytina</taxon>
        <taxon>Bryopsida</taxon>
        <taxon>Dicranidae</taxon>
        <taxon>Pseudoditrichales</taxon>
        <taxon>Ditrichaceae</taxon>
        <taxon>Ceratodon</taxon>
    </lineage>
</organism>
<comment type="caution">
    <text evidence="2">The sequence shown here is derived from an EMBL/GenBank/DDBJ whole genome shotgun (WGS) entry which is preliminary data.</text>
</comment>
<name>A0A8T0HMU9_CERPU</name>
<evidence type="ECO:0000313" key="2">
    <source>
        <dbReference type="EMBL" id="KAG0572146.1"/>
    </source>
</evidence>
<evidence type="ECO:0000256" key="1">
    <source>
        <dbReference type="SAM" id="Coils"/>
    </source>
</evidence>
<keyword evidence="1" id="KW-0175">Coiled coil</keyword>
<feature type="coiled-coil region" evidence="1">
    <location>
        <begin position="46"/>
        <end position="90"/>
    </location>
</feature>
<dbReference type="Proteomes" id="UP000822688">
    <property type="component" value="Chromosome V"/>
</dbReference>
<gene>
    <name evidence="2" type="ORF">KC19_VG072600</name>
</gene>
<keyword evidence="3" id="KW-1185">Reference proteome</keyword>
<dbReference type="EMBL" id="CM026426">
    <property type="protein sequence ID" value="KAG0572146.1"/>
    <property type="molecule type" value="Genomic_DNA"/>
</dbReference>
<evidence type="ECO:0000313" key="3">
    <source>
        <dbReference type="Proteomes" id="UP000822688"/>
    </source>
</evidence>
<sequence length="254" mass="29427">MSATAREIEDPVAYVKLEMKKIESVQGLEQLVGSNQIKRDRADWAKQKFEDLRKALSRKIQEERKSQGEVVELEEQLKKAKVDLAKLIKQAGEEAVTMSLVREDAEQAESEAGLAREREQLLMMEAAEMQRIRDDLKKRIEQIQFDFFEAMVPILGRLQIEVKQASEQIVEDTSKQEEVKKQIEDAKVRKVELDEEIKVIVANKFEILNKLESLAGLPEKYTKQCDILLNVLQSVKAQNLKWDGKFLQEHRRHV</sequence>
<proteinExistence type="predicted"/>
<accession>A0A8T0HMU9</accession>
<dbReference type="AlphaFoldDB" id="A0A8T0HMU9"/>
<protein>
    <submittedName>
        <fullName evidence="2">Uncharacterized protein</fullName>
    </submittedName>
</protein>